<organism evidence="2 3">
    <name type="scientific">Croceibacterium selenioxidans</name>
    <dbReference type="NCBI Taxonomy" id="2838833"/>
    <lineage>
        <taxon>Bacteria</taxon>
        <taxon>Pseudomonadati</taxon>
        <taxon>Pseudomonadota</taxon>
        <taxon>Alphaproteobacteria</taxon>
        <taxon>Sphingomonadales</taxon>
        <taxon>Erythrobacteraceae</taxon>
        <taxon>Croceibacterium</taxon>
    </lineage>
</organism>
<feature type="transmembrane region" description="Helical" evidence="1">
    <location>
        <begin position="112"/>
        <end position="133"/>
    </location>
</feature>
<evidence type="ECO:0000256" key="1">
    <source>
        <dbReference type="SAM" id="Phobius"/>
    </source>
</evidence>
<keyword evidence="1" id="KW-1133">Transmembrane helix</keyword>
<reference evidence="2 3" key="1">
    <citation type="submission" date="2021-05" db="EMBL/GenBank/DDBJ databases">
        <title>Croceibacterium sp. LX-88 genome sequence.</title>
        <authorList>
            <person name="Luo X."/>
        </authorList>
    </citation>
    <scope>NUCLEOTIDE SEQUENCE [LARGE SCALE GENOMIC DNA]</scope>
    <source>
        <strain evidence="2 3">LX-88</strain>
    </source>
</reference>
<proteinExistence type="predicted"/>
<accession>A0ABS5W723</accession>
<gene>
    <name evidence="2" type="ORF">KK137_11235</name>
</gene>
<dbReference type="Proteomes" id="UP000811255">
    <property type="component" value="Unassembled WGS sequence"/>
</dbReference>
<protein>
    <submittedName>
        <fullName evidence="2">Uncharacterized protein</fullName>
    </submittedName>
</protein>
<sequence length="134" mass="13954">MRASGLAQARLQLAVLSGNRRRALEQVDRLVGIDRQLEGLAKGEGGPDAGELEAELADQRLAIASEKLALTSAVDLPRLEPAFGAGMGAVMAPEEPVEIVEDETLKGHFVRVGLWAAGFVVLCAGAAVAALTLI</sequence>
<keyword evidence="3" id="KW-1185">Reference proteome</keyword>
<comment type="caution">
    <text evidence="2">The sequence shown here is derived from an EMBL/GenBank/DDBJ whole genome shotgun (WGS) entry which is preliminary data.</text>
</comment>
<dbReference type="EMBL" id="JAHFVK010000002">
    <property type="protein sequence ID" value="MBT2134907.1"/>
    <property type="molecule type" value="Genomic_DNA"/>
</dbReference>
<dbReference type="RefSeq" id="WP_214536514.1">
    <property type="nucleotide sequence ID" value="NZ_JAHFVK010000002.1"/>
</dbReference>
<evidence type="ECO:0000313" key="2">
    <source>
        <dbReference type="EMBL" id="MBT2134907.1"/>
    </source>
</evidence>
<name>A0ABS5W723_9SPHN</name>
<evidence type="ECO:0000313" key="3">
    <source>
        <dbReference type="Proteomes" id="UP000811255"/>
    </source>
</evidence>
<keyword evidence="1" id="KW-0472">Membrane</keyword>
<keyword evidence="1" id="KW-0812">Transmembrane</keyword>